<dbReference type="PANTHER" id="PTHR39607:SF2">
    <property type="entry name" value="BZIP DOMAIN-CONTAINING PROTEIN"/>
    <property type="match status" value="1"/>
</dbReference>
<dbReference type="PANTHER" id="PTHR39607">
    <property type="entry name" value="XANTHOCILLIN BIOSYNTHESIS CLUSTER TRANSCRIPTION FACTOR XANC-RELATED"/>
    <property type="match status" value="1"/>
</dbReference>
<dbReference type="VEuPathDB" id="FungiDB:LEMA_P077250.1"/>
<dbReference type="InterPro" id="IPR004827">
    <property type="entry name" value="bZIP"/>
</dbReference>
<dbReference type="eggNOG" id="ENOG502SSMB">
    <property type="taxonomic scope" value="Eukaryota"/>
</dbReference>
<sequence>MSQQTQSSGRDLRGIGGKVPKNEADQWSNVMDPNERRKIQNKLAQRRYRDKTKENKEESERQAENQRNAGSSYTSPEPEAMQSNETLSGLPWGGINMKHIIETGKRKELGSKQTSQANSLHGGATGGRLGLDLSHQFARGSPAWQYLRHFSYNQDARATCRATAAARINDDEENGPPRSLQPFCRCHAEWMMVFGRNLRETRPHLRVTSFSCQPYILPGGLANDWWLQGSYNALGERRHEAELNHAHVPHFHTNDIRKSLIRLCPFTTNWGPTNTRIERPGTIGAQLGVIPIKCTLTATVPHVPFRDLTQVGCICTFATFTRPVVILRTSSRQLGTPAALGHIIVCTVGSAPNSHIRFRRLNTVRHGRPIP</sequence>
<proteinExistence type="predicted"/>
<evidence type="ECO:0000313" key="3">
    <source>
        <dbReference type="EMBL" id="CBX98486.1"/>
    </source>
</evidence>
<evidence type="ECO:0000313" key="4">
    <source>
        <dbReference type="Proteomes" id="UP000002668"/>
    </source>
</evidence>
<dbReference type="AlphaFoldDB" id="E5A4E1"/>
<dbReference type="CDD" id="cd14688">
    <property type="entry name" value="bZIP_YAP"/>
    <property type="match status" value="1"/>
</dbReference>
<protein>
    <recommendedName>
        <fullName evidence="2">BZIP domain-containing protein</fullName>
    </recommendedName>
</protein>
<organism evidence="4">
    <name type="scientific">Leptosphaeria maculans (strain JN3 / isolate v23.1.3 / race Av1-4-5-6-7-8)</name>
    <name type="common">Blackleg fungus</name>
    <name type="synonym">Phoma lingam</name>
    <dbReference type="NCBI Taxonomy" id="985895"/>
    <lineage>
        <taxon>Eukaryota</taxon>
        <taxon>Fungi</taxon>
        <taxon>Dikarya</taxon>
        <taxon>Ascomycota</taxon>
        <taxon>Pezizomycotina</taxon>
        <taxon>Dothideomycetes</taxon>
        <taxon>Pleosporomycetidae</taxon>
        <taxon>Pleosporales</taxon>
        <taxon>Pleosporineae</taxon>
        <taxon>Leptosphaeriaceae</taxon>
        <taxon>Plenodomus</taxon>
        <taxon>Plenodomus lingam/Leptosphaeria maculans species complex</taxon>
    </lineage>
</organism>
<name>E5A4E1_LEPMJ</name>
<dbReference type="InParanoid" id="E5A4E1"/>
<dbReference type="GeneID" id="13282004"/>
<feature type="region of interest" description="Disordered" evidence="1">
    <location>
        <begin position="1"/>
        <end position="93"/>
    </location>
</feature>
<accession>E5A4E1</accession>
<evidence type="ECO:0000259" key="2">
    <source>
        <dbReference type="PROSITE" id="PS00036"/>
    </source>
</evidence>
<feature type="compositionally biased region" description="Basic and acidic residues" evidence="1">
    <location>
        <begin position="51"/>
        <end position="64"/>
    </location>
</feature>
<reference evidence="4" key="1">
    <citation type="journal article" date="2011" name="Nat. Commun.">
        <title>Effector diversification within compartments of the Leptosphaeria maculans genome affected by Repeat-Induced Point mutations.</title>
        <authorList>
            <person name="Rouxel T."/>
            <person name="Grandaubert J."/>
            <person name="Hane J.K."/>
            <person name="Hoede C."/>
            <person name="van de Wouw A.P."/>
            <person name="Couloux A."/>
            <person name="Dominguez V."/>
            <person name="Anthouard V."/>
            <person name="Bally P."/>
            <person name="Bourras S."/>
            <person name="Cozijnsen A.J."/>
            <person name="Ciuffetti L.M."/>
            <person name="Degrave A."/>
            <person name="Dilmaghani A."/>
            <person name="Duret L."/>
            <person name="Fudal I."/>
            <person name="Goodwin S.B."/>
            <person name="Gout L."/>
            <person name="Glaser N."/>
            <person name="Linglin J."/>
            <person name="Kema G.H.J."/>
            <person name="Lapalu N."/>
            <person name="Lawrence C.B."/>
            <person name="May K."/>
            <person name="Meyer M."/>
            <person name="Ollivier B."/>
            <person name="Poulain J."/>
            <person name="Schoch C.L."/>
            <person name="Simon A."/>
            <person name="Spatafora J.W."/>
            <person name="Stachowiak A."/>
            <person name="Turgeon B.G."/>
            <person name="Tyler B.M."/>
            <person name="Vincent D."/>
            <person name="Weissenbach J."/>
            <person name="Amselem J."/>
            <person name="Quesneville H."/>
            <person name="Oliver R.P."/>
            <person name="Wincker P."/>
            <person name="Balesdent M.-H."/>
            <person name="Howlett B.J."/>
        </authorList>
    </citation>
    <scope>NUCLEOTIDE SEQUENCE [LARGE SCALE GENOMIC DNA]</scope>
    <source>
        <strain evidence="4">JN3 / isolate v23.1.3 / race Av1-4-5-6-7-8</strain>
    </source>
</reference>
<dbReference type="EMBL" id="FP929134">
    <property type="protein sequence ID" value="CBX98486.1"/>
    <property type="molecule type" value="Genomic_DNA"/>
</dbReference>
<dbReference type="GO" id="GO:0003700">
    <property type="term" value="F:DNA-binding transcription factor activity"/>
    <property type="evidence" value="ECO:0007669"/>
    <property type="project" value="InterPro"/>
</dbReference>
<dbReference type="HOGENOM" id="CLU_746117_0_0_1"/>
<dbReference type="PROSITE" id="PS00036">
    <property type="entry name" value="BZIP_BASIC"/>
    <property type="match status" value="1"/>
</dbReference>
<evidence type="ECO:0000256" key="1">
    <source>
        <dbReference type="SAM" id="MobiDB-lite"/>
    </source>
</evidence>
<dbReference type="Proteomes" id="UP000002668">
    <property type="component" value="Genome"/>
</dbReference>
<dbReference type="OrthoDB" id="5387389at2759"/>
<feature type="compositionally biased region" description="Polar residues" evidence="1">
    <location>
        <begin position="65"/>
        <end position="87"/>
    </location>
</feature>
<keyword evidence="4" id="KW-1185">Reference proteome</keyword>
<feature type="domain" description="BZIP" evidence="2">
    <location>
        <begin position="36"/>
        <end position="51"/>
    </location>
</feature>
<dbReference type="InterPro" id="IPR052635">
    <property type="entry name" value="Sec_Metab_Biosynth_Reg"/>
</dbReference>
<gene>
    <name evidence="3" type="ORF">LEMA_P077250.1</name>
</gene>